<organism evidence="13 14">
    <name type="scientific">Coniophora puteana (strain RWD-64-598)</name>
    <name type="common">Brown rot fungus</name>
    <dbReference type="NCBI Taxonomy" id="741705"/>
    <lineage>
        <taxon>Eukaryota</taxon>
        <taxon>Fungi</taxon>
        <taxon>Dikarya</taxon>
        <taxon>Basidiomycota</taxon>
        <taxon>Agaricomycotina</taxon>
        <taxon>Agaricomycetes</taxon>
        <taxon>Agaricomycetidae</taxon>
        <taxon>Boletales</taxon>
        <taxon>Coniophorineae</taxon>
        <taxon>Coniophoraceae</taxon>
        <taxon>Coniophora</taxon>
    </lineage>
</organism>
<dbReference type="EC" id="2.1.1.63" evidence="3"/>
<dbReference type="InterPro" id="IPR001497">
    <property type="entry name" value="MethylDNA_cys_MeTrfase_AS"/>
</dbReference>
<comment type="catalytic activity">
    <reaction evidence="11">
        <text>a 6-O-methyl-2'-deoxyguanosine in DNA + L-cysteinyl-[protein] = S-methyl-L-cysteinyl-[protein] + a 2'-deoxyguanosine in DNA</text>
        <dbReference type="Rhea" id="RHEA:24000"/>
        <dbReference type="Rhea" id="RHEA-COMP:10131"/>
        <dbReference type="Rhea" id="RHEA-COMP:10132"/>
        <dbReference type="Rhea" id="RHEA-COMP:11367"/>
        <dbReference type="Rhea" id="RHEA-COMP:11368"/>
        <dbReference type="ChEBI" id="CHEBI:29950"/>
        <dbReference type="ChEBI" id="CHEBI:82612"/>
        <dbReference type="ChEBI" id="CHEBI:85445"/>
        <dbReference type="ChEBI" id="CHEBI:85448"/>
        <dbReference type="EC" id="2.1.1.63"/>
    </reaction>
</comment>
<dbReference type="InterPro" id="IPR036217">
    <property type="entry name" value="MethylDNA_cys_MeTrfase_DNAb"/>
</dbReference>
<reference evidence="14" key="1">
    <citation type="journal article" date="2012" name="Science">
        <title>The Paleozoic origin of enzymatic lignin decomposition reconstructed from 31 fungal genomes.</title>
        <authorList>
            <person name="Floudas D."/>
            <person name="Binder M."/>
            <person name="Riley R."/>
            <person name="Barry K."/>
            <person name="Blanchette R.A."/>
            <person name="Henrissat B."/>
            <person name="Martinez A.T."/>
            <person name="Otillar R."/>
            <person name="Spatafora J.W."/>
            <person name="Yadav J.S."/>
            <person name="Aerts A."/>
            <person name="Benoit I."/>
            <person name="Boyd A."/>
            <person name="Carlson A."/>
            <person name="Copeland A."/>
            <person name="Coutinho P.M."/>
            <person name="de Vries R.P."/>
            <person name="Ferreira P."/>
            <person name="Findley K."/>
            <person name="Foster B."/>
            <person name="Gaskell J."/>
            <person name="Glotzer D."/>
            <person name="Gorecki P."/>
            <person name="Heitman J."/>
            <person name="Hesse C."/>
            <person name="Hori C."/>
            <person name="Igarashi K."/>
            <person name="Jurgens J.A."/>
            <person name="Kallen N."/>
            <person name="Kersten P."/>
            <person name="Kohler A."/>
            <person name="Kuees U."/>
            <person name="Kumar T.K.A."/>
            <person name="Kuo A."/>
            <person name="LaButti K."/>
            <person name="Larrondo L.F."/>
            <person name="Lindquist E."/>
            <person name="Ling A."/>
            <person name="Lombard V."/>
            <person name="Lucas S."/>
            <person name="Lundell T."/>
            <person name="Martin R."/>
            <person name="McLaughlin D.J."/>
            <person name="Morgenstern I."/>
            <person name="Morin E."/>
            <person name="Murat C."/>
            <person name="Nagy L.G."/>
            <person name="Nolan M."/>
            <person name="Ohm R.A."/>
            <person name="Patyshakuliyeva A."/>
            <person name="Rokas A."/>
            <person name="Ruiz-Duenas F.J."/>
            <person name="Sabat G."/>
            <person name="Salamov A."/>
            <person name="Samejima M."/>
            <person name="Schmutz J."/>
            <person name="Slot J.C."/>
            <person name="St John F."/>
            <person name="Stenlid J."/>
            <person name="Sun H."/>
            <person name="Sun S."/>
            <person name="Syed K."/>
            <person name="Tsang A."/>
            <person name="Wiebenga A."/>
            <person name="Young D."/>
            <person name="Pisabarro A."/>
            <person name="Eastwood D.C."/>
            <person name="Martin F."/>
            <person name="Cullen D."/>
            <person name="Grigoriev I.V."/>
            <person name="Hibbett D.S."/>
        </authorList>
    </citation>
    <scope>NUCLEOTIDE SEQUENCE [LARGE SCALE GENOMIC DNA]</scope>
    <source>
        <strain evidence="14">RWD-64-598 SS2</strain>
    </source>
</reference>
<dbReference type="InterPro" id="IPR014048">
    <property type="entry name" value="MethylDNA_cys_MeTrfase_DNA-bd"/>
</dbReference>
<dbReference type="CDD" id="cd06445">
    <property type="entry name" value="ATase"/>
    <property type="match status" value="1"/>
</dbReference>
<dbReference type="EMBL" id="JH711577">
    <property type="protein sequence ID" value="EIW81728.1"/>
    <property type="molecule type" value="Genomic_DNA"/>
</dbReference>
<keyword evidence="8" id="KW-0234">DNA repair</keyword>
<dbReference type="Proteomes" id="UP000053558">
    <property type="component" value="Unassembled WGS sequence"/>
</dbReference>
<dbReference type="Gene3D" id="1.10.10.10">
    <property type="entry name" value="Winged helix-like DNA-binding domain superfamily/Winged helix DNA-binding domain"/>
    <property type="match status" value="1"/>
</dbReference>
<dbReference type="Pfam" id="PF01035">
    <property type="entry name" value="DNA_binding_1"/>
    <property type="match status" value="1"/>
</dbReference>
<dbReference type="OMA" id="GFYGEWG"/>
<keyword evidence="5" id="KW-0489">Methyltransferase</keyword>
<dbReference type="AlphaFoldDB" id="A0A5M3MRD9"/>
<protein>
    <recommendedName>
        <fullName evidence="4">Methylated-DNA--protein-cysteine methyltransferase</fullName>
        <ecNumber evidence="3">2.1.1.63</ecNumber>
    </recommendedName>
    <alternativeName>
        <fullName evidence="9">6-O-methylguanine-DNA methyltransferase</fullName>
    </alternativeName>
    <alternativeName>
        <fullName evidence="10">O-6-methylguanine-DNA-alkyltransferase</fullName>
    </alternativeName>
</protein>
<comment type="similarity">
    <text evidence="2">Belongs to the MGMT family.</text>
</comment>
<evidence type="ECO:0000256" key="5">
    <source>
        <dbReference type="ARBA" id="ARBA00022603"/>
    </source>
</evidence>
<comment type="caution">
    <text evidence="13">The sequence shown here is derived from an EMBL/GenBank/DDBJ whole genome shotgun (WGS) entry which is preliminary data.</text>
</comment>
<evidence type="ECO:0000256" key="1">
    <source>
        <dbReference type="ARBA" id="ARBA00001286"/>
    </source>
</evidence>
<evidence type="ECO:0000256" key="8">
    <source>
        <dbReference type="ARBA" id="ARBA00023204"/>
    </source>
</evidence>
<dbReference type="SUPFAM" id="SSF46767">
    <property type="entry name" value="Methylated DNA-protein cysteine methyltransferase, C-terminal domain"/>
    <property type="match status" value="1"/>
</dbReference>
<proteinExistence type="inferred from homology"/>
<evidence type="ECO:0000256" key="4">
    <source>
        <dbReference type="ARBA" id="ARBA00015377"/>
    </source>
</evidence>
<evidence type="ECO:0000256" key="2">
    <source>
        <dbReference type="ARBA" id="ARBA00008711"/>
    </source>
</evidence>
<dbReference type="PANTHER" id="PTHR10815:SF13">
    <property type="entry name" value="METHYLATED-DNA--PROTEIN-CYSTEINE METHYLTRANSFERASE"/>
    <property type="match status" value="1"/>
</dbReference>
<evidence type="ECO:0000313" key="13">
    <source>
        <dbReference type="EMBL" id="EIW81728.1"/>
    </source>
</evidence>
<dbReference type="GO" id="GO:0006281">
    <property type="term" value="P:DNA repair"/>
    <property type="evidence" value="ECO:0007669"/>
    <property type="project" value="UniProtKB-KW"/>
</dbReference>
<dbReference type="RefSeq" id="XP_007767405.1">
    <property type="nucleotide sequence ID" value="XM_007769215.1"/>
</dbReference>
<evidence type="ECO:0000256" key="6">
    <source>
        <dbReference type="ARBA" id="ARBA00022679"/>
    </source>
</evidence>
<evidence type="ECO:0000313" key="14">
    <source>
        <dbReference type="Proteomes" id="UP000053558"/>
    </source>
</evidence>
<comment type="catalytic activity">
    <reaction evidence="1">
        <text>a 4-O-methyl-thymidine in DNA + L-cysteinyl-[protein] = a thymidine in DNA + S-methyl-L-cysteinyl-[protein]</text>
        <dbReference type="Rhea" id="RHEA:53428"/>
        <dbReference type="Rhea" id="RHEA-COMP:10131"/>
        <dbReference type="Rhea" id="RHEA-COMP:10132"/>
        <dbReference type="Rhea" id="RHEA-COMP:13555"/>
        <dbReference type="Rhea" id="RHEA-COMP:13556"/>
        <dbReference type="ChEBI" id="CHEBI:29950"/>
        <dbReference type="ChEBI" id="CHEBI:82612"/>
        <dbReference type="ChEBI" id="CHEBI:137386"/>
        <dbReference type="ChEBI" id="CHEBI:137387"/>
        <dbReference type="EC" id="2.1.1.63"/>
    </reaction>
</comment>
<dbReference type="GO" id="GO:0003908">
    <property type="term" value="F:methylated-DNA-[protein]-cysteine S-methyltransferase activity"/>
    <property type="evidence" value="ECO:0007669"/>
    <property type="project" value="UniProtKB-EC"/>
</dbReference>
<dbReference type="NCBIfam" id="TIGR00589">
    <property type="entry name" value="ogt"/>
    <property type="match status" value="1"/>
</dbReference>
<keyword evidence="6" id="KW-0808">Transferase</keyword>
<dbReference type="GO" id="GO:0032259">
    <property type="term" value="P:methylation"/>
    <property type="evidence" value="ECO:0007669"/>
    <property type="project" value="UniProtKB-KW"/>
</dbReference>
<evidence type="ECO:0000256" key="7">
    <source>
        <dbReference type="ARBA" id="ARBA00022763"/>
    </source>
</evidence>
<evidence type="ECO:0000256" key="10">
    <source>
        <dbReference type="ARBA" id="ARBA00031621"/>
    </source>
</evidence>
<dbReference type="KEGG" id="cput:CONPUDRAFT_54594"/>
<dbReference type="GeneID" id="19207680"/>
<evidence type="ECO:0000256" key="11">
    <source>
        <dbReference type="ARBA" id="ARBA00049348"/>
    </source>
</evidence>
<evidence type="ECO:0000256" key="3">
    <source>
        <dbReference type="ARBA" id="ARBA00011918"/>
    </source>
</evidence>
<evidence type="ECO:0000259" key="12">
    <source>
        <dbReference type="Pfam" id="PF01035"/>
    </source>
</evidence>
<accession>A0A5M3MRD9</accession>
<gene>
    <name evidence="13" type="ORF">CONPUDRAFT_54594</name>
</gene>
<dbReference type="PROSITE" id="PS00374">
    <property type="entry name" value="MGMT"/>
    <property type="match status" value="1"/>
</dbReference>
<feature type="domain" description="Methylated-DNA-[protein]-cysteine S-methyltransferase DNA binding" evidence="12">
    <location>
        <begin position="24"/>
        <end position="97"/>
    </location>
</feature>
<evidence type="ECO:0000256" key="9">
    <source>
        <dbReference type="ARBA" id="ARBA00030795"/>
    </source>
</evidence>
<keyword evidence="14" id="KW-1185">Reference proteome</keyword>
<dbReference type="PANTHER" id="PTHR10815">
    <property type="entry name" value="METHYLATED-DNA--PROTEIN-CYSTEINE METHYLTRANSFERASE"/>
    <property type="match status" value="1"/>
</dbReference>
<dbReference type="InterPro" id="IPR036388">
    <property type="entry name" value="WH-like_DNA-bd_sf"/>
</dbReference>
<dbReference type="OrthoDB" id="1907495at2759"/>
<name>A0A5M3MRD9_CONPW</name>
<sequence length="145" mass="16166">MYYPTDAHSRRTFRTKEGKAVTPHQWAVYDFTRTIPCGRVTTYKDMCTALGEGSPRSVGTALRRNPFAPFVPCHRIVASDGSVGGFRGSWGVGKQKRDTKAPTKLLDAKGETIDNCKDKVSMLMREGVNFTPHGRLSDMNVIWRG</sequence>
<keyword evidence="7" id="KW-0227">DNA damage</keyword>